<dbReference type="Pfam" id="PF04545">
    <property type="entry name" value="Sigma70_r4"/>
    <property type="match status" value="1"/>
</dbReference>
<dbReference type="RefSeq" id="WP_014261700.1">
    <property type="nucleotide sequence ID" value="NC_016630.1"/>
</dbReference>
<dbReference type="Pfam" id="PF04539">
    <property type="entry name" value="Sigma70_r3"/>
    <property type="match status" value="1"/>
</dbReference>
<evidence type="ECO:0000313" key="10">
    <source>
        <dbReference type="Proteomes" id="UP000007468"/>
    </source>
</evidence>
<feature type="region of interest" description="Disordered" evidence="5">
    <location>
        <begin position="1"/>
        <end position="20"/>
    </location>
</feature>
<dbReference type="Gene3D" id="1.10.10.10">
    <property type="entry name" value="Winged helix-like DNA-binding domain superfamily/Winged helix DNA-binding domain"/>
    <property type="match status" value="2"/>
</dbReference>
<dbReference type="InterPro" id="IPR000943">
    <property type="entry name" value="RNA_pol_sigma70"/>
</dbReference>
<dbReference type="NCBIfam" id="TIGR02937">
    <property type="entry name" value="sigma70-ECF"/>
    <property type="match status" value="1"/>
</dbReference>
<proteinExistence type="predicted"/>
<sequence length="273" mass="31969">MNKENGKSNKKTAQSFAENPKFLGKTEKELFLLYNEDKQNRELRNELIQKNLYIAEILSKKYLNKGIEYDDIFQVASLGLILAIERYDVTKGFKFSSFATPTIIGEIKKYFRDKGWSIRVPRKIQELSKKVTQAREYLQNEKGAIPEVKDIAEYLEISEEEVMEVMEASQVYHLKSLDVTYENGGEDKEVSLIDVLGDEDKSFSEIENRDFFEKMFQKLDDVEREIIIGRFFKQKTQMKIAEELNISQMTVSRIEKKVLSKIKKEYERTMSEG</sequence>
<dbReference type="eggNOG" id="COG1191">
    <property type="taxonomic scope" value="Bacteria"/>
</dbReference>
<dbReference type="KEGG" id="faa:HMPREF0389_01178"/>
<dbReference type="InterPro" id="IPR036388">
    <property type="entry name" value="WH-like_DNA-bd_sf"/>
</dbReference>
<dbReference type="PANTHER" id="PTHR30385:SF4">
    <property type="entry name" value="RNA POLYMERASE SIGMA-E FACTOR"/>
    <property type="match status" value="1"/>
</dbReference>
<evidence type="ECO:0000259" key="8">
    <source>
        <dbReference type="Pfam" id="PF04545"/>
    </source>
</evidence>
<dbReference type="InterPro" id="IPR007627">
    <property type="entry name" value="RNA_pol_sigma70_r2"/>
</dbReference>
<evidence type="ECO:0000256" key="5">
    <source>
        <dbReference type="SAM" id="MobiDB-lite"/>
    </source>
</evidence>
<dbReference type="PATRIC" id="fig|546269.5.peg.23"/>
<dbReference type="AlphaFoldDB" id="D6GSU1"/>
<dbReference type="PRINTS" id="PR00046">
    <property type="entry name" value="SIGMA70FCT"/>
</dbReference>
<dbReference type="InterPro" id="IPR007630">
    <property type="entry name" value="RNA_pol_sigma70_r4"/>
</dbReference>
<feature type="domain" description="RNA polymerase sigma-70 region 3" evidence="6">
    <location>
        <begin position="126"/>
        <end position="189"/>
    </location>
</feature>
<evidence type="ECO:0000259" key="6">
    <source>
        <dbReference type="Pfam" id="PF04539"/>
    </source>
</evidence>
<dbReference type="GO" id="GO:0006352">
    <property type="term" value="P:DNA-templated transcription initiation"/>
    <property type="evidence" value="ECO:0007669"/>
    <property type="project" value="InterPro"/>
</dbReference>
<keyword evidence="3" id="KW-0238">DNA-binding</keyword>
<dbReference type="STRING" id="546269.HMPREF0389_01178"/>
<dbReference type="InterPro" id="IPR007624">
    <property type="entry name" value="RNA_pol_sigma70_r3"/>
</dbReference>
<dbReference type="GO" id="GO:0003677">
    <property type="term" value="F:DNA binding"/>
    <property type="evidence" value="ECO:0007669"/>
    <property type="project" value="UniProtKB-KW"/>
</dbReference>
<name>D6GSU1_FILAD</name>
<dbReference type="InterPro" id="IPR013325">
    <property type="entry name" value="RNA_pol_sigma_r2"/>
</dbReference>
<feature type="domain" description="RNA polymerase sigma-70 region 2" evidence="7">
    <location>
        <begin position="60"/>
        <end position="116"/>
    </location>
</feature>
<dbReference type="Pfam" id="PF04542">
    <property type="entry name" value="Sigma70_r2"/>
    <property type="match status" value="1"/>
</dbReference>
<keyword evidence="1" id="KW-0805">Transcription regulation</keyword>
<dbReference type="PANTHER" id="PTHR30385">
    <property type="entry name" value="SIGMA FACTOR F FLAGELLAR"/>
    <property type="match status" value="1"/>
</dbReference>
<dbReference type="InterPro" id="IPR014284">
    <property type="entry name" value="RNA_pol_sigma-70_dom"/>
</dbReference>
<keyword evidence="2" id="KW-0731">Sigma factor</keyword>
<dbReference type="NCBIfam" id="TIGR02980">
    <property type="entry name" value="SigBFG"/>
    <property type="match status" value="1"/>
</dbReference>
<dbReference type="Gene3D" id="1.20.120.1810">
    <property type="match status" value="1"/>
</dbReference>
<accession>D6GSU1</accession>
<protein>
    <submittedName>
        <fullName evidence="9">RNA polymerase sigma-70 factor, sigma-B/F/G subfamily</fullName>
    </submittedName>
</protein>
<evidence type="ECO:0000256" key="1">
    <source>
        <dbReference type="ARBA" id="ARBA00023015"/>
    </source>
</evidence>
<dbReference type="SUPFAM" id="SSF88659">
    <property type="entry name" value="Sigma3 and sigma4 domains of RNA polymerase sigma factors"/>
    <property type="match status" value="2"/>
</dbReference>
<dbReference type="EMBL" id="CP002390">
    <property type="protein sequence ID" value="EFE27926.1"/>
    <property type="molecule type" value="Genomic_DNA"/>
</dbReference>
<organism evidence="9 10">
    <name type="scientific">Filifactor alocis (strain ATCC 35896 / CCUG 47790 / D40 B5)</name>
    <name type="common">Fusobacterium alocis</name>
    <dbReference type="NCBI Taxonomy" id="546269"/>
    <lineage>
        <taxon>Bacteria</taxon>
        <taxon>Bacillati</taxon>
        <taxon>Bacillota</taxon>
        <taxon>Clostridia</taxon>
        <taxon>Peptostreptococcales</taxon>
        <taxon>Filifactoraceae</taxon>
        <taxon>Filifactor</taxon>
    </lineage>
</organism>
<evidence type="ECO:0000256" key="3">
    <source>
        <dbReference type="ARBA" id="ARBA00023125"/>
    </source>
</evidence>
<feature type="domain" description="RNA polymerase sigma-70 region 4" evidence="8">
    <location>
        <begin position="217"/>
        <end position="264"/>
    </location>
</feature>
<keyword evidence="4" id="KW-0804">Transcription</keyword>
<reference evidence="10" key="1">
    <citation type="submission" date="2010-12" db="EMBL/GenBank/DDBJ databases">
        <title>The genome sequence of Filifactor alocis strain ATCC 35896.</title>
        <authorList>
            <consortium name="The Broad Institute Genome Sequencing Platform"/>
            <person name="Ward D."/>
            <person name="Earl A."/>
            <person name="Feldgarden M."/>
            <person name="Young S.K."/>
            <person name="Gargeya S."/>
            <person name="Zeng Q."/>
            <person name="Alvarado L."/>
            <person name="Berlin A."/>
            <person name="Bochicchio J."/>
            <person name="Chapman S.B."/>
            <person name="Chen Z."/>
            <person name="Freedman E."/>
            <person name="Gellesch M."/>
            <person name="Goldberg J."/>
            <person name="Griggs A."/>
            <person name="Gujja S."/>
            <person name="Heilman E."/>
            <person name="Heiman D."/>
            <person name="Howarth C."/>
            <person name="Mehta T."/>
            <person name="Neiman D."/>
            <person name="Pearson M."/>
            <person name="Roberts A."/>
            <person name="Saif S."/>
            <person name="Shea T."/>
            <person name="Shenoy N."/>
            <person name="Sisk P."/>
            <person name="Stolte C."/>
            <person name="Sykes S."/>
            <person name="White J."/>
            <person name="Yandava C."/>
            <person name="Izard J."/>
            <person name="Blanton J.M."/>
            <person name="Baranova O.V."/>
            <person name="Tanner A.C."/>
            <person name="Dewhirst F.E."/>
            <person name="Haas B."/>
            <person name="Nusbaum C."/>
            <person name="Birren B."/>
        </authorList>
    </citation>
    <scope>NUCLEOTIDE SEQUENCE [LARGE SCALE GENOMIC DNA]</scope>
    <source>
        <strain evidence="10">ATCC 35896 / D40 B5</strain>
    </source>
</reference>
<evidence type="ECO:0000313" key="9">
    <source>
        <dbReference type="EMBL" id="EFE27926.1"/>
    </source>
</evidence>
<evidence type="ECO:0000256" key="2">
    <source>
        <dbReference type="ARBA" id="ARBA00023082"/>
    </source>
</evidence>
<gene>
    <name evidence="9" type="ordered locus">HMPREF0389_01178</name>
</gene>
<dbReference type="InterPro" id="IPR014322">
    <property type="entry name" value="RNA_pol_sigma-B/F/G"/>
</dbReference>
<keyword evidence="10" id="KW-1185">Reference proteome</keyword>
<dbReference type="GO" id="GO:0016987">
    <property type="term" value="F:sigma factor activity"/>
    <property type="evidence" value="ECO:0007669"/>
    <property type="project" value="UniProtKB-KW"/>
</dbReference>
<evidence type="ECO:0000259" key="7">
    <source>
        <dbReference type="Pfam" id="PF04542"/>
    </source>
</evidence>
<dbReference type="SUPFAM" id="SSF88946">
    <property type="entry name" value="Sigma2 domain of RNA polymerase sigma factors"/>
    <property type="match status" value="1"/>
</dbReference>
<dbReference type="CDD" id="cd06171">
    <property type="entry name" value="Sigma70_r4"/>
    <property type="match status" value="1"/>
</dbReference>
<dbReference type="Proteomes" id="UP000007468">
    <property type="component" value="Chromosome"/>
</dbReference>
<dbReference type="InterPro" id="IPR013324">
    <property type="entry name" value="RNA_pol_sigma_r3/r4-like"/>
</dbReference>
<evidence type="ECO:0000256" key="4">
    <source>
        <dbReference type="ARBA" id="ARBA00023163"/>
    </source>
</evidence>
<dbReference type="OrthoDB" id="9809557at2"/>